<reference evidence="2" key="2">
    <citation type="submission" date="2015-01" db="EMBL/GenBank/DDBJ databases">
        <title>Evolutionary Origins and Diversification of the Mycorrhizal Mutualists.</title>
        <authorList>
            <consortium name="DOE Joint Genome Institute"/>
            <consortium name="Mycorrhizal Genomics Consortium"/>
            <person name="Kohler A."/>
            <person name="Kuo A."/>
            <person name="Nagy L.G."/>
            <person name="Floudas D."/>
            <person name="Copeland A."/>
            <person name="Barry K.W."/>
            <person name="Cichocki N."/>
            <person name="Veneault-Fourrey C."/>
            <person name="LaButti K."/>
            <person name="Lindquist E.A."/>
            <person name="Lipzen A."/>
            <person name="Lundell T."/>
            <person name="Morin E."/>
            <person name="Murat C."/>
            <person name="Riley R."/>
            <person name="Ohm R."/>
            <person name="Sun H."/>
            <person name="Tunlid A."/>
            <person name="Henrissat B."/>
            <person name="Grigoriev I.V."/>
            <person name="Hibbett D.S."/>
            <person name="Martin F."/>
        </authorList>
    </citation>
    <scope>NUCLEOTIDE SEQUENCE [LARGE SCALE GENOMIC DNA]</scope>
    <source>
        <strain evidence="2">Marx 270</strain>
    </source>
</reference>
<keyword evidence="2" id="KW-1185">Reference proteome</keyword>
<dbReference type="InParanoid" id="A0A0C3PRS0"/>
<dbReference type="Proteomes" id="UP000054217">
    <property type="component" value="Unassembled WGS sequence"/>
</dbReference>
<accession>A0A0C3PRS0</accession>
<evidence type="ECO:0000313" key="2">
    <source>
        <dbReference type="Proteomes" id="UP000054217"/>
    </source>
</evidence>
<organism evidence="1 2">
    <name type="scientific">Pisolithus tinctorius Marx 270</name>
    <dbReference type="NCBI Taxonomy" id="870435"/>
    <lineage>
        <taxon>Eukaryota</taxon>
        <taxon>Fungi</taxon>
        <taxon>Dikarya</taxon>
        <taxon>Basidiomycota</taxon>
        <taxon>Agaricomycotina</taxon>
        <taxon>Agaricomycetes</taxon>
        <taxon>Agaricomycetidae</taxon>
        <taxon>Boletales</taxon>
        <taxon>Sclerodermatineae</taxon>
        <taxon>Pisolithaceae</taxon>
        <taxon>Pisolithus</taxon>
    </lineage>
</organism>
<protein>
    <submittedName>
        <fullName evidence="1">Uncharacterized protein</fullName>
    </submittedName>
</protein>
<dbReference type="EMBL" id="KN831949">
    <property type="protein sequence ID" value="KIO11786.1"/>
    <property type="molecule type" value="Genomic_DNA"/>
</dbReference>
<proteinExistence type="predicted"/>
<reference evidence="1 2" key="1">
    <citation type="submission" date="2014-04" db="EMBL/GenBank/DDBJ databases">
        <authorList>
            <consortium name="DOE Joint Genome Institute"/>
            <person name="Kuo A."/>
            <person name="Kohler A."/>
            <person name="Costa M.D."/>
            <person name="Nagy L.G."/>
            <person name="Floudas D."/>
            <person name="Copeland A."/>
            <person name="Barry K.W."/>
            <person name="Cichocki N."/>
            <person name="Veneault-Fourrey C."/>
            <person name="LaButti K."/>
            <person name="Lindquist E.A."/>
            <person name="Lipzen A."/>
            <person name="Lundell T."/>
            <person name="Morin E."/>
            <person name="Murat C."/>
            <person name="Sun H."/>
            <person name="Tunlid A."/>
            <person name="Henrissat B."/>
            <person name="Grigoriev I.V."/>
            <person name="Hibbett D.S."/>
            <person name="Martin F."/>
            <person name="Nordberg H.P."/>
            <person name="Cantor M.N."/>
            <person name="Hua S.X."/>
        </authorList>
    </citation>
    <scope>NUCLEOTIDE SEQUENCE [LARGE SCALE GENOMIC DNA]</scope>
    <source>
        <strain evidence="1 2">Marx 270</strain>
    </source>
</reference>
<evidence type="ECO:0000313" key="1">
    <source>
        <dbReference type="EMBL" id="KIO11786.1"/>
    </source>
</evidence>
<name>A0A0C3PRS0_PISTI</name>
<gene>
    <name evidence="1" type="ORF">M404DRAFT_797828</name>
</gene>
<sequence length="86" mass="9497">MLVGHIFLKAIENSEFTSRHLGFAWGSSWNVLRLTSLSFLHAVGSDIIAVSVPAQSTHTRGEVDYTAIIYIAFQSINRYCGVTHDA</sequence>
<dbReference type="AlphaFoldDB" id="A0A0C3PRS0"/>
<dbReference type="HOGENOM" id="CLU_2498775_0_0_1"/>